<feature type="compositionally biased region" description="Basic and acidic residues" evidence="1">
    <location>
        <begin position="116"/>
        <end position="138"/>
    </location>
</feature>
<organism evidence="2 3">
    <name type="scientific">Polistes dominula</name>
    <name type="common">European paper wasp</name>
    <name type="synonym">Vespa dominula</name>
    <dbReference type="NCBI Taxonomy" id="743375"/>
    <lineage>
        <taxon>Eukaryota</taxon>
        <taxon>Metazoa</taxon>
        <taxon>Ecdysozoa</taxon>
        <taxon>Arthropoda</taxon>
        <taxon>Hexapoda</taxon>
        <taxon>Insecta</taxon>
        <taxon>Pterygota</taxon>
        <taxon>Neoptera</taxon>
        <taxon>Endopterygota</taxon>
        <taxon>Hymenoptera</taxon>
        <taxon>Apocrita</taxon>
        <taxon>Aculeata</taxon>
        <taxon>Vespoidea</taxon>
        <taxon>Vespidae</taxon>
        <taxon>Polistinae</taxon>
        <taxon>Polistini</taxon>
        <taxon>Polistes</taxon>
    </lineage>
</organism>
<sequence length="254" mass="30325">MPSHKCTAKQQLCCSVIKRNIDDPVALPSELDPRILNAIVEKERSWYAQSKDAFLIYEFSSFINQFQYSYQNAIDHVSVFPRSKEYEYQNIEKRRLKNVPKDKFLNGFQCSGAKTRNENKISRSDEEPFSWKEDESNKRSKSPVESTYCYGYNRSEYNEQGMNNDHVNYNIQTLEKDCAGKKSDVKKEMRWQALYELMQFPTTDTKRKEEFRMLTKPYLHDLNTWYAKNVPTKLHLPIRWKGKRPIPEWRFSHM</sequence>
<keyword evidence="2" id="KW-1185">Reference proteome</keyword>
<gene>
    <name evidence="3" type="primary">LOC107070358</name>
</gene>
<dbReference type="Proteomes" id="UP000694924">
    <property type="component" value="Unplaced"/>
</dbReference>
<evidence type="ECO:0000313" key="2">
    <source>
        <dbReference type="Proteomes" id="UP000694924"/>
    </source>
</evidence>
<evidence type="ECO:0000256" key="1">
    <source>
        <dbReference type="SAM" id="MobiDB-lite"/>
    </source>
</evidence>
<reference evidence="3" key="1">
    <citation type="submission" date="2025-08" db="UniProtKB">
        <authorList>
            <consortium name="RefSeq"/>
        </authorList>
    </citation>
    <scope>IDENTIFICATION</scope>
    <source>
        <tissue evidence="3">Whole body</tissue>
    </source>
</reference>
<accession>A0ABM1IUS0</accession>
<protein>
    <submittedName>
        <fullName evidence="3">Uncharacterized protein LOC107070358</fullName>
    </submittedName>
</protein>
<name>A0ABM1IUS0_POLDO</name>
<feature type="region of interest" description="Disordered" evidence="1">
    <location>
        <begin position="116"/>
        <end position="144"/>
    </location>
</feature>
<evidence type="ECO:0000313" key="3">
    <source>
        <dbReference type="RefSeq" id="XP_015183957.1"/>
    </source>
</evidence>
<proteinExistence type="predicted"/>
<dbReference type="GeneID" id="107070358"/>
<dbReference type="RefSeq" id="XP_015183957.1">
    <property type="nucleotide sequence ID" value="XM_015328471.1"/>
</dbReference>